<organism evidence="1 2">
    <name type="scientific">Melghirimyces thermohalophilus</name>
    <dbReference type="NCBI Taxonomy" id="1236220"/>
    <lineage>
        <taxon>Bacteria</taxon>
        <taxon>Bacillati</taxon>
        <taxon>Bacillota</taxon>
        <taxon>Bacilli</taxon>
        <taxon>Bacillales</taxon>
        <taxon>Thermoactinomycetaceae</taxon>
        <taxon>Melghirimyces</taxon>
    </lineage>
</organism>
<accession>A0A1G6IXP1</accession>
<proteinExistence type="predicted"/>
<evidence type="ECO:0000313" key="1">
    <source>
        <dbReference type="EMBL" id="SDC11244.1"/>
    </source>
</evidence>
<dbReference type="AlphaFoldDB" id="A0A1G6IXP1"/>
<dbReference type="Proteomes" id="UP000199387">
    <property type="component" value="Unassembled WGS sequence"/>
</dbReference>
<reference evidence="1 2" key="1">
    <citation type="submission" date="2016-10" db="EMBL/GenBank/DDBJ databases">
        <authorList>
            <person name="de Groot N.N."/>
        </authorList>
    </citation>
    <scope>NUCLEOTIDE SEQUENCE [LARGE SCALE GENOMIC DNA]</scope>
    <source>
        <strain evidence="1 2">DSM 45514</strain>
    </source>
</reference>
<evidence type="ECO:0000313" key="2">
    <source>
        <dbReference type="Proteomes" id="UP000199387"/>
    </source>
</evidence>
<sequence>MDNVKIICRGMLYVAVSGKTAGKGYTEQEALINLKKKLEKKEPTEPENKE</sequence>
<gene>
    <name evidence="1" type="ORF">SAMN04488112_10393</name>
</gene>
<dbReference type="RefSeq" id="WP_176757784.1">
    <property type="nucleotide sequence ID" value="NZ_FMZA01000003.1"/>
</dbReference>
<name>A0A1G6IXP1_9BACL</name>
<protein>
    <submittedName>
        <fullName evidence="1">Uncharacterized protein</fullName>
    </submittedName>
</protein>
<keyword evidence="2" id="KW-1185">Reference proteome</keyword>
<dbReference type="EMBL" id="FMZA01000003">
    <property type="protein sequence ID" value="SDC11244.1"/>
    <property type="molecule type" value="Genomic_DNA"/>
</dbReference>